<dbReference type="RefSeq" id="WP_054362387.1">
    <property type="nucleotide sequence ID" value="NZ_LJYW01000002.1"/>
</dbReference>
<dbReference type="EMBL" id="LJYW01000002">
    <property type="protein sequence ID" value="KPL50797.1"/>
    <property type="molecule type" value="Genomic_DNA"/>
</dbReference>
<evidence type="ECO:0008006" key="3">
    <source>
        <dbReference type="Google" id="ProtNLM"/>
    </source>
</evidence>
<dbReference type="Proteomes" id="UP000048984">
    <property type="component" value="Unassembled WGS sequence"/>
</dbReference>
<name>A0A0P6VKY9_9HYPH</name>
<dbReference type="STRING" id="665126.ABB55_28105"/>
<evidence type="ECO:0000313" key="1">
    <source>
        <dbReference type="EMBL" id="KPL50797.1"/>
    </source>
</evidence>
<proteinExistence type="predicted"/>
<accession>A0A0P6VKY9</accession>
<reference evidence="1 2" key="1">
    <citation type="submission" date="2015-09" db="EMBL/GenBank/DDBJ databases">
        <authorList>
            <person name="Jackson K.R."/>
            <person name="Lunt B.L."/>
            <person name="Fisher J.N.B."/>
            <person name="Gardner A.V."/>
            <person name="Bailey M.E."/>
            <person name="Deus L.M."/>
            <person name="Earl A.S."/>
            <person name="Gibby P.D."/>
            <person name="Hartmann K.A."/>
            <person name="Liu J.E."/>
            <person name="Manci A.M."/>
            <person name="Nielsen D.A."/>
            <person name="Solomon M.B."/>
            <person name="Breakwell D.P."/>
            <person name="Burnett S.H."/>
            <person name="Grose J.H."/>
        </authorList>
    </citation>
    <scope>NUCLEOTIDE SEQUENCE [LARGE SCALE GENOMIC DNA]</scope>
    <source>
        <strain evidence="1 2">16</strain>
    </source>
</reference>
<evidence type="ECO:0000313" key="2">
    <source>
        <dbReference type="Proteomes" id="UP000048984"/>
    </source>
</evidence>
<keyword evidence="2" id="KW-1185">Reference proteome</keyword>
<organism evidence="1 2">
    <name type="scientific">Prosthecodimorpha hirschii</name>
    <dbReference type="NCBI Taxonomy" id="665126"/>
    <lineage>
        <taxon>Bacteria</taxon>
        <taxon>Pseudomonadati</taxon>
        <taxon>Pseudomonadota</taxon>
        <taxon>Alphaproteobacteria</taxon>
        <taxon>Hyphomicrobiales</taxon>
        <taxon>Ancalomicrobiaceae</taxon>
        <taxon>Prosthecodimorpha</taxon>
    </lineage>
</organism>
<gene>
    <name evidence="1" type="ORF">ABB55_28105</name>
</gene>
<sequence>MKHDAFLSGAEIARILAGFGDEHVVVVGGQAAFIWSHHYALDPEGLIVSRDLDFVHNGRAAERLAASFSAPPPVVPTADDATPNASVVTIELGGRAVTIDFLTGIAGVETGSLMRNAVRLAATLAVCTTVEVTVMHPLHLLASRLANINQLRRHDERTVDQAKVSIDVLRCFVGEMVELGLPTEAMWALRELEFVIRDRHAGQASHRIFGDRLDILPVLASFLDDAAFDPRWREGSLRPAYRRSLARLERKAGNR</sequence>
<dbReference type="AlphaFoldDB" id="A0A0P6VKY9"/>
<reference evidence="1 2" key="2">
    <citation type="submission" date="2015-10" db="EMBL/GenBank/DDBJ databases">
        <title>Draft Genome Sequence of Prosthecomicrobium hirschii ATCC 27832.</title>
        <authorList>
            <person name="Daniel J."/>
            <person name="Givan S.A."/>
            <person name="Brun Y.V."/>
            <person name="Brown P.J."/>
        </authorList>
    </citation>
    <scope>NUCLEOTIDE SEQUENCE [LARGE SCALE GENOMIC DNA]</scope>
    <source>
        <strain evidence="1 2">16</strain>
    </source>
</reference>
<protein>
    <recommendedName>
        <fullName evidence="3">Nucleotidyltransferase</fullName>
    </recommendedName>
</protein>
<comment type="caution">
    <text evidence="1">The sequence shown here is derived from an EMBL/GenBank/DDBJ whole genome shotgun (WGS) entry which is preliminary data.</text>
</comment>